<keyword evidence="2" id="KW-1185">Reference proteome</keyword>
<evidence type="ECO:0000313" key="2">
    <source>
        <dbReference type="Proteomes" id="UP000091956"/>
    </source>
</evidence>
<dbReference type="RefSeq" id="XP_018125198.1">
    <property type="nucleotide sequence ID" value="XM_018279948.1"/>
</dbReference>
<name>A0A1B8G6L4_9PEZI</name>
<dbReference type="AlphaFoldDB" id="A0A1B8G6L4"/>
<reference evidence="1 2" key="1">
    <citation type="submission" date="2016-03" db="EMBL/GenBank/DDBJ databases">
        <title>Comparative genomics of Pseudogymnoascus destructans, the fungus causing white-nose syndrome of bats.</title>
        <authorList>
            <person name="Palmer J.M."/>
            <person name="Drees K.P."/>
            <person name="Foster J.T."/>
            <person name="Lindner D.L."/>
        </authorList>
    </citation>
    <scope>NUCLEOTIDE SEQUENCE [LARGE SCALE GENOMIC DNA]</scope>
    <source>
        <strain evidence="1 2">UAMH 10579</strain>
    </source>
</reference>
<accession>A0A1B8G6L4</accession>
<dbReference type="GeneID" id="28843937"/>
<proteinExistence type="predicted"/>
<reference evidence="2" key="2">
    <citation type="journal article" date="2018" name="Nat. Commun.">
        <title>Extreme sensitivity to ultraviolet light in the fungal pathogen causing white-nose syndrome of bats.</title>
        <authorList>
            <person name="Palmer J.M."/>
            <person name="Drees K.P."/>
            <person name="Foster J.T."/>
            <person name="Lindner D.L."/>
        </authorList>
    </citation>
    <scope>NUCLEOTIDE SEQUENCE [LARGE SCALE GENOMIC DNA]</scope>
    <source>
        <strain evidence="2">UAMH 10579</strain>
    </source>
</reference>
<protein>
    <submittedName>
        <fullName evidence="1">Uncharacterized protein</fullName>
    </submittedName>
</protein>
<sequence length="61" mass="6163">MGANVITEVPTVPIAAPSSKAHATVVVAPGVKVTLPPYSSPLTSGNYFFPLQLRGRAAAGS</sequence>
<organism evidence="1 2">
    <name type="scientific">Pseudogymnoascus verrucosus</name>
    <dbReference type="NCBI Taxonomy" id="342668"/>
    <lineage>
        <taxon>Eukaryota</taxon>
        <taxon>Fungi</taxon>
        <taxon>Dikarya</taxon>
        <taxon>Ascomycota</taxon>
        <taxon>Pezizomycotina</taxon>
        <taxon>Leotiomycetes</taxon>
        <taxon>Thelebolales</taxon>
        <taxon>Thelebolaceae</taxon>
        <taxon>Pseudogymnoascus</taxon>
    </lineage>
</organism>
<evidence type="ECO:0000313" key="1">
    <source>
        <dbReference type="EMBL" id="OBT91465.1"/>
    </source>
</evidence>
<dbReference type="EMBL" id="KV460290">
    <property type="protein sequence ID" value="OBT91465.1"/>
    <property type="molecule type" value="Genomic_DNA"/>
</dbReference>
<gene>
    <name evidence="1" type="ORF">VE01_10551</name>
</gene>
<dbReference type="Proteomes" id="UP000091956">
    <property type="component" value="Unassembled WGS sequence"/>
</dbReference>